<dbReference type="InterPro" id="IPR037997">
    <property type="entry name" value="Dgk1-like"/>
</dbReference>
<evidence type="ECO:0000313" key="2">
    <source>
        <dbReference type="EMBL" id="ACF14335.1"/>
    </source>
</evidence>
<reference evidence="2 3" key="1">
    <citation type="submission" date="2008-06" db="EMBL/GenBank/DDBJ databases">
        <title>Complete sequence of Chloroherpeton thalassium ATCC 35110.</title>
        <authorList>
            <consortium name="US DOE Joint Genome Institute"/>
            <person name="Lucas S."/>
            <person name="Copeland A."/>
            <person name="Lapidus A."/>
            <person name="Glavina del Rio T."/>
            <person name="Dalin E."/>
            <person name="Tice H."/>
            <person name="Bruce D."/>
            <person name="Goodwin L."/>
            <person name="Pitluck S."/>
            <person name="Schmutz J."/>
            <person name="Larimer F."/>
            <person name="Land M."/>
            <person name="Hauser L."/>
            <person name="Kyrpides N."/>
            <person name="Mikhailova N."/>
            <person name="Liu Z."/>
            <person name="Li T."/>
            <person name="Zhao F."/>
            <person name="Overmann J."/>
            <person name="Bryant D.A."/>
            <person name="Richardson P."/>
        </authorList>
    </citation>
    <scope>NUCLEOTIDE SEQUENCE [LARGE SCALE GENOMIC DNA]</scope>
    <source>
        <strain evidence="3">ATCC 35110 / GB-78</strain>
    </source>
</reference>
<feature type="transmembrane region" description="Helical" evidence="1">
    <location>
        <begin position="151"/>
        <end position="168"/>
    </location>
</feature>
<keyword evidence="1" id="KW-0472">Membrane</keyword>
<keyword evidence="3" id="KW-1185">Reference proteome</keyword>
<keyword evidence="1" id="KW-1133">Transmembrane helix</keyword>
<organism evidence="2 3">
    <name type="scientific">Chloroherpeton thalassium (strain ATCC 35110 / GB-78)</name>
    <dbReference type="NCBI Taxonomy" id="517418"/>
    <lineage>
        <taxon>Bacteria</taxon>
        <taxon>Pseudomonadati</taxon>
        <taxon>Chlorobiota</taxon>
        <taxon>Chlorobiia</taxon>
        <taxon>Chlorobiales</taxon>
        <taxon>Chloroherpetonaceae</taxon>
        <taxon>Chloroherpeton</taxon>
    </lineage>
</organism>
<keyword evidence="2" id="KW-0808">Transferase</keyword>
<dbReference type="KEGG" id="cts:Ctha_1878"/>
<dbReference type="eggNOG" id="COG0170">
    <property type="taxonomic scope" value="Bacteria"/>
</dbReference>
<protein>
    <submittedName>
        <fullName evidence="2">Phosphatidate cytidylyltransferase</fullName>
    </submittedName>
</protein>
<dbReference type="STRING" id="517418.Ctha_1878"/>
<dbReference type="Proteomes" id="UP000001208">
    <property type="component" value="Chromosome"/>
</dbReference>
<dbReference type="PANTHER" id="PTHR31303">
    <property type="entry name" value="CTP-DEPENDENT DIACYLGLYCEROL KINASE 1"/>
    <property type="match status" value="1"/>
</dbReference>
<feature type="transmembrane region" description="Helical" evidence="1">
    <location>
        <begin position="174"/>
        <end position="191"/>
    </location>
</feature>
<dbReference type="HOGENOM" id="CLU_031477_4_1_10"/>
<feature type="transmembrane region" description="Helical" evidence="1">
    <location>
        <begin position="104"/>
        <end position="130"/>
    </location>
</feature>
<accession>B3QU86</accession>
<dbReference type="GO" id="GO:0004143">
    <property type="term" value="F:ATP-dependent diacylglycerol kinase activity"/>
    <property type="evidence" value="ECO:0007669"/>
    <property type="project" value="InterPro"/>
</dbReference>
<feature type="transmembrane region" description="Helical" evidence="1">
    <location>
        <begin position="203"/>
        <end position="221"/>
    </location>
</feature>
<dbReference type="GO" id="GO:0016779">
    <property type="term" value="F:nucleotidyltransferase activity"/>
    <property type="evidence" value="ECO:0007669"/>
    <property type="project" value="UniProtKB-KW"/>
</dbReference>
<sequence length="232" mass="26113">MSKAETTQIEPDTTSKTEQQIDYKNELARKAIHLSSISIPIVYFHISRELALLLLFPLFLGFFLVDFLRIYVKPISKWYYKTFSSMLRAHELDDEKPRFNGATYVTFSACLVVAFFPKMIAIAAFSILIISDSVAALIGRKFGRHKIAGKSFEGSFAFFVSAILIVLNTPKLDLMAGIIMSAVATIVELYPIKFLDITIDDNLTVPIIGAIASYLYYMIFLQGDISLICELH</sequence>
<evidence type="ECO:0000256" key="1">
    <source>
        <dbReference type="SAM" id="Phobius"/>
    </source>
</evidence>
<evidence type="ECO:0000313" key="3">
    <source>
        <dbReference type="Proteomes" id="UP000001208"/>
    </source>
</evidence>
<dbReference type="EMBL" id="CP001100">
    <property type="protein sequence ID" value="ACF14335.1"/>
    <property type="molecule type" value="Genomic_DNA"/>
</dbReference>
<dbReference type="RefSeq" id="WP_012500419.1">
    <property type="nucleotide sequence ID" value="NC_011026.1"/>
</dbReference>
<dbReference type="AlphaFoldDB" id="B3QU86"/>
<keyword evidence="2" id="KW-0548">Nucleotidyltransferase</keyword>
<gene>
    <name evidence="2" type="ordered locus">Ctha_1878</name>
</gene>
<feature type="transmembrane region" description="Helical" evidence="1">
    <location>
        <begin position="50"/>
        <end position="72"/>
    </location>
</feature>
<name>B3QU86_CHLT3</name>
<dbReference type="OrthoDB" id="9786398at2"/>
<dbReference type="PANTHER" id="PTHR31303:SF1">
    <property type="entry name" value="CTP-DEPENDENT DIACYLGLYCEROL KINASE 1"/>
    <property type="match status" value="1"/>
</dbReference>
<proteinExistence type="predicted"/>
<keyword evidence="1" id="KW-0812">Transmembrane</keyword>